<dbReference type="PIRSF" id="PIRSF016049">
    <property type="entry name" value="Man_dehyd"/>
    <property type="match status" value="1"/>
</dbReference>
<dbReference type="SUPFAM" id="SSF51658">
    <property type="entry name" value="Xylose isomerase-like"/>
    <property type="match status" value="1"/>
</dbReference>
<evidence type="ECO:0000256" key="8">
    <source>
        <dbReference type="ARBA" id="ARBA00023004"/>
    </source>
</evidence>
<name>Q01WE8_SOLUE</name>
<dbReference type="GO" id="GO:0030145">
    <property type="term" value="F:manganese ion binding"/>
    <property type="evidence" value="ECO:0007669"/>
    <property type="project" value="TreeGrafter"/>
</dbReference>
<organism evidence="11">
    <name type="scientific">Solibacter usitatus (strain Ellin6076)</name>
    <dbReference type="NCBI Taxonomy" id="234267"/>
    <lineage>
        <taxon>Bacteria</taxon>
        <taxon>Pseudomonadati</taxon>
        <taxon>Acidobacteriota</taxon>
        <taxon>Terriglobia</taxon>
        <taxon>Bryobacterales</taxon>
        <taxon>Solibacteraceae</taxon>
        <taxon>Candidatus Solibacter</taxon>
    </lineage>
</organism>
<evidence type="ECO:0000256" key="2">
    <source>
        <dbReference type="ARBA" id="ARBA00001936"/>
    </source>
</evidence>
<evidence type="ECO:0000256" key="5">
    <source>
        <dbReference type="ARBA" id="ARBA00004892"/>
    </source>
</evidence>
<dbReference type="PANTHER" id="PTHR30387">
    <property type="entry name" value="MANNONATE DEHYDRATASE"/>
    <property type="match status" value="1"/>
</dbReference>
<gene>
    <name evidence="11" type="ordered locus">Acid_5062</name>
</gene>
<comment type="pathway">
    <text evidence="5">Carbohydrate metabolism; pentose and glucuronate interconversion.</text>
</comment>
<evidence type="ECO:0000313" key="11">
    <source>
        <dbReference type="EMBL" id="ABJ86017.1"/>
    </source>
</evidence>
<dbReference type="eggNOG" id="COG1312">
    <property type="taxonomic scope" value="Bacteria"/>
</dbReference>
<protein>
    <recommendedName>
        <fullName evidence="7">mannonate dehydratase</fullName>
        <ecNumber evidence="7">4.2.1.8</ecNumber>
    </recommendedName>
</protein>
<dbReference type="HOGENOM" id="CLU_058621_0_0_0"/>
<dbReference type="UniPathway" id="UPA00246"/>
<keyword evidence="10 11" id="KW-0456">Lyase</keyword>
<reference evidence="11" key="1">
    <citation type="submission" date="2006-10" db="EMBL/GenBank/DDBJ databases">
        <title>Complete sequence of Solibacter usitatus Ellin6076.</title>
        <authorList>
            <consortium name="US DOE Joint Genome Institute"/>
            <person name="Copeland A."/>
            <person name="Lucas S."/>
            <person name="Lapidus A."/>
            <person name="Barry K."/>
            <person name="Detter J.C."/>
            <person name="Glavina del Rio T."/>
            <person name="Hammon N."/>
            <person name="Israni S."/>
            <person name="Dalin E."/>
            <person name="Tice H."/>
            <person name="Pitluck S."/>
            <person name="Thompson L.S."/>
            <person name="Brettin T."/>
            <person name="Bruce D."/>
            <person name="Han C."/>
            <person name="Tapia R."/>
            <person name="Gilna P."/>
            <person name="Schmutz J."/>
            <person name="Larimer F."/>
            <person name="Land M."/>
            <person name="Hauser L."/>
            <person name="Kyrpides N."/>
            <person name="Mikhailova N."/>
            <person name="Janssen P.H."/>
            <person name="Kuske C.R."/>
            <person name="Richardson P."/>
        </authorList>
    </citation>
    <scope>NUCLEOTIDE SEQUENCE</scope>
    <source>
        <strain evidence="11">Ellin6076</strain>
    </source>
</reference>
<keyword evidence="9" id="KW-0464">Manganese</keyword>
<accession>Q01WE8</accession>
<dbReference type="InParanoid" id="Q01WE8"/>
<evidence type="ECO:0000256" key="6">
    <source>
        <dbReference type="ARBA" id="ARBA00007389"/>
    </source>
</evidence>
<dbReference type="STRING" id="234267.Acid_5062"/>
<dbReference type="InterPro" id="IPR036237">
    <property type="entry name" value="Xyl_isomerase-like_sf"/>
</dbReference>
<keyword evidence="8" id="KW-0408">Iron</keyword>
<comment type="cofactor">
    <cofactor evidence="3">
        <name>Fe(2+)</name>
        <dbReference type="ChEBI" id="CHEBI:29033"/>
    </cofactor>
</comment>
<dbReference type="OrthoDB" id="9780250at2"/>
<dbReference type="FunCoup" id="Q01WE8">
    <property type="interactions" value="88"/>
</dbReference>
<dbReference type="KEGG" id="sus:Acid_5062"/>
<dbReference type="EC" id="4.2.1.8" evidence="7"/>
<comment type="similarity">
    <text evidence="6">Belongs to the mannonate dehydratase family.</text>
</comment>
<dbReference type="GO" id="GO:0008927">
    <property type="term" value="F:mannonate dehydratase activity"/>
    <property type="evidence" value="ECO:0007669"/>
    <property type="project" value="UniProtKB-EC"/>
</dbReference>
<dbReference type="Gene3D" id="3.20.20.150">
    <property type="entry name" value="Divalent-metal-dependent TIM barrel enzymes"/>
    <property type="match status" value="1"/>
</dbReference>
<proteinExistence type="inferred from homology"/>
<dbReference type="AlphaFoldDB" id="Q01WE8"/>
<evidence type="ECO:0000256" key="10">
    <source>
        <dbReference type="ARBA" id="ARBA00023239"/>
    </source>
</evidence>
<dbReference type="InterPro" id="IPR004628">
    <property type="entry name" value="Man_deHydtase"/>
</dbReference>
<evidence type="ECO:0000256" key="9">
    <source>
        <dbReference type="ARBA" id="ARBA00023211"/>
    </source>
</evidence>
<comment type="cofactor">
    <cofactor evidence="2">
        <name>Mn(2+)</name>
        <dbReference type="ChEBI" id="CHEBI:29035"/>
    </cofactor>
</comment>
<sequence>MTRSAITRSEFGKTILGAILAARQSRAAVHSNAPGIKLCAQSGATPTDEQLLFLKQIGAEYVSVGSTPELRTAEGFLQIKKRYADAGITVWNIGNTSVHNMPEVTLNLPGRDQKVEEYKQYLRNLGKAGIYYTTYAHMGNGIWSSGRSEIRGASAREFDMNSPAKAGVWDGKTWKEPLSHGRVFTKEEIWDNFTYFIKQVAPVAEENSVRIGIHPDDPPVPVLAGVPRCIFSNFEGYKRALEIANSPNVGICLCCGTWLEGGKALTGKDPEEMIRYFGAKKIWKIHFRNVTAPLPHFVETFMDDGYYDMYKIMKALRDVNYDGIVILDHSPGMVGGNYAQTAYGYGYMRALLNRANAEAKR</sequence>
<dbReference type="GO" id="GO:0008198">
    <property type="term" value="F:ferrous iron binding"/>
    <property type="evidence" value="ECO:0007669"/>
    <property type="project" value="TreeGrafter"/>
</dbReference>
<dbReference type="EMBL" id="CP000473">
    <property type="protein sequence ID" value="ABJ86017.1"/>
    <property type="molecule type" value="Genomic_DNA"/>
</dbReference>
<evidence type="ECO:0000256" key="4">
    <source>
        <dbReference type="ARBA" id="ARBA00002713"/>
    </source>
</evidence>
<evidence type="ECO:0000256" key="7">
    <source>
        <dbReference type="ARBA" id="ARBA00012927"/>
    </source>
</evidence>
<evidence type="ECO:0000256" key="1">
    <source>
        <dbReference type="ARBA" id="ARBA00001794"/>
    </source>
</evidence>
<dbReference type="Pfam" id="PF03786">
    <property type="entry name" value="UxuA"/>
    <property type="match status" value="2"/>
</dbReference>
<comment type="function">
    <text evidence="4">Catalyzes the dehydration of D-mannonate.</text>
</comment>
<evidence type="ECO:0000256" key="3">
    <source>
        <dbReference type="ARBA" id="ARBA00001954"/>
    </source>
</evidence>
<dbReference type="PANTHER" id="PTHR30387:SF2">
    <property type="entry name" value="MANNONATE DEHYDRATASE"/>
    <property type="match status" value="1"/>
</dbReference>
<dbReference type="GO" id="GO:0042840">
    <property type="term" value="P:D-glucuronate catabolic process"/>
    <property type="evidence" value="ECO:0007669"/>
    <property type="project" value="TreeGrafter"/>
</dbReference>
<comment type="catalytic activity">
    <reaction evidence="1">
        <text>D-mannonate = 2-dehydro-3-deoxy-D-gluconate + H2O</text>
        <dbReference type="Rhea" id="RHEA:20097"/>
        <dbReference type="ChEBI" id="CHEBI:15377"/>
        <dbReference type="ChEBI" id="CHEBI:17767"/>
        <dbReference type="ChEBI" id="CHEBI:57990"/>
        <dbReference type="EC" id="4.2.1.8"/>
    </reaction>
</comment>